<reference evidence="3" key="3">
    <citation type="journal article" date="2017" name="Nature">
        <title>Genome sequence of the progenitor of the wheat D genome Aegilops tauschii.</title>
        <authorList>
            <person name="Luo M.C."/>
            <person name="Gu Y.Q."/>
            <person name="Puiu D."/>
            <person name="Wang H."/>
            <person name="Twardziok S.O."/>
            <person name="Deal K.R."/>
            <person name="Huo N."/>
            <person name="Zhu T."/>
            <person name="Wang L."/>
            <person name="Wang Y."/>
            <person name="McGuire P.E."/>
            <person name="Liu S."/>
            <person name="Long H."/>
            <person name="Ramasamy R.K."/>
            <person name="Rodriguez J.C."/>
            <person name="Van S.L."/>
            <person name="Yuan L."/>
            <person name="Wang Z."/>
            <person name="Xia Z."/>
            <person name="Xiao L."/>
            <person name="Anderson O.D."/>
            <person name="Ouyang S."/>
            <person name="Liang Y."/>
            <person name="Zimin A.V."/>
            <person name="Pertea G."/>
            <person name="Qi P."/>
            <person name="Bennetzen J.L."/>
            <person name="Dai X."/>
            <person name="Dawson M.W."/>
            <person name="Muller H.G."/>
            <person name="Kugler K."/>
            <person name="Rivarola-Duarte L."/>
            <person name="Spannagl M."/>
            <person name="Mayer K.F.X."/>
            <person name="Lu F.H."/>
            <person name="Bevan M.W."/>
            <person name="Leroy P."/>
            <person name="Li P."/>
            <person name="You F.M."/>
            <person name="Sun Q."/>
            <person name="Liu Z."/>
            <person name="Lyons E."/>
            <person name="Wicker T."/>
            <person name="Salzberg S.L."/>
            <person name="Devos K.M."/>
            <person name="Dvorak J."/>
        </authorList>
    </citation>
    <scope>NUCLEOTIDE SEQUENCE [LARGE SCALE GENOMIC DNA]</scope>
    <source>
        <strain evidence="3">cv. AL8/78</strain>
    </source>
</reference>
<dbReference type="Pfam" id="PF01145">
    <property type="entry name" value="Band_7"/>
    <property type="match status" value="1"/>
</dbReference>
<dbReference type="InterPro" id="IPR001107">
    <property type="entry name" value="Band_7"/>
</dbReference>
<dbReference type="SUPFAM" id="SSF117892">
    <property type="entry name" value="Band 7/SPFH domain"/>
    <property type="match status" value="1"/>
</dbReference>
<dbReference type="EnsemblPlants" id="AET1Gv20373400.12">
    <property type="protein sequence ID" value="AET1Gv20373400.12"/>
    <property type="gene ID" value="AET1Gv20373400"/>
</dbReference>
<evidence type="ECO:0000256" key="1">
    <source>
        <dbReference type="ARBA" id="ARBA00023288"/>
    </source>
</evidence>
<keyword evidence="1" id="KW-0449">Lipoprotein</keyword>
<reference evidence="4" key="2">
    <citation type="journal article" date="2017" name="Nat. Plants">
        <title>The Aegilops tauschii genome reveals multiple impacts of transposons.</title>
        <authorList>
            <person name="Zhao G."/>
            <person name="Zou C."/>
            <person name="Li K."/>
            <person name="Wang K."/>
            <person name="Li T."/>
            <person name="Gao L."/>
            <person name="Zhang X."/>
            <person name="Wang H."/>
            <person name="Yang Z."/>
            <person name="Liu X."/>
            <person name="Jiang W."/>
            <person name="Mao L."/>
            <person name="Kong X."/>
            <person name="Jiao Y."/>
            <person name="Jia J."/>
        </authorList>
    </citation>
    <scope>NUCLEOTIDE SEQUENCE [LARGE SCALE GENOMIC DNA]</scope>
    <source>
        <strain evidence="4">cv. AL8/78</strain>
    </source>
</reference>
<keyword evidence="4" id="KW-1185">Reference proteome</keyword>
<organism evidence="3 4">
    <name type="scientific">Aegilops tauschii subsp. strangulata</name>
    <name type="common">Goatgrass</name>
    <dbReference type="NCBI Taxonomy" id="200361"/>
    <lineage>
        <taxon>Eukaryota</taxon>
        <taxon>Viridiplantae</taxon>
        <taxon>Streptophyta</taxon>
        <taxon>Embryophyta</taxon>
        <taxon>Tracheophyta</taxon>
        <taxon>Spermatophyta</taxon>
        <taxon>Magnoliopsida</taxon>
        <taxon>Liliopsida</taxon>
        <taxon>Poales</taxon>
        <taxon>Poaceae</taxon>
        <taxon>BOP clade</taxon>
        <taxon>Pooideae</taxon>
        <taxon>Triticodae</taxon>
        <taxon>Triticeae</taxon>
        <taxon>Triticinae</taxon>
        <taxon>Aegilops</taxon>
    </lineage>
</organism>
<reference evidence="3" key="4">
    <citation type="submission" date="2019-03" db="UniProtKB">
        <authorList>
            <consortium name="EnsemblPlants"/>
        </authorList>
    </citation>
    <scope>IDENTIFICATION</scope>
</reference>
<dbReference type="AlphaFoldDB" id="A0A452YCF9"/>
<dbReference type="Gramene" id="AET1Gv20373400.12">
    <property type="protein sequence ID" value="AET1Gv20373400.12"/>
    <property type="gene ID" value="AET1Gv20373400"/>
</dbReference>
<evidence type="ECO:0000313" key="3">
    <source>
        <dbReference type="EnsemblPlants" id="AET1Gv20373400.12"/>
    </source>
</evidence>
<proteinExistence type="predicted"/>
<dbReference type="PANTHER" id="PTHR43327:SF28">
    <property type="entry name" value="RESPONSE PROTEIN, PUTATIVE, EXPRESSED-RELATED"/>
    <property type="match status" value="1"/>
</dbReference>
<dbReference type="Proteomes" id="UP000015105">
    <property type="component" value="Chromosome 1D"/>
</dbReference>
<name>A0A452YCF9_AEGTS</name>
<feature type="domain" description="Band 7" evidence="2">
    <location>
        <begin position="3"/>
        <end position="110"/>
    </location>
</feature>
<evidence type="ECO:0000313" key="4">
    <source>
        <dbReference type="Proteomes" id="UP000015105"/>
    </source>
</evidence>
<reference evidence="4" key="1">
    <citation type="journal article" date="2014" name="Science">
        <title>Ancient hybridizations among the ancestral genomes of bread wheat.</title>
        <authorList>
            <consortium name="International Wheat Genome Sequencing Consortium,"/>
            <person name="Marcussen T."/>
            <person name="Sandve S.R."/>
            <person name="Heier L."/>
            <person name="Spannagl M."/>
            <person name="Pfeifer M."/>
            <person name="Jakobsen K.S."/>
            <person name="Wulff B.B."/>
            <person name="Steuernagel B."/>
            <person name="Mayer K.F."/>
            <person name="Olsen O.A."/>
        </authorList>
    </citation>
    <scope>NUCLEOTIDE SEQUENCE [LARGE SCALE GENOMIC DNA]</scope>
    <source>
        <strain evidence="4">cv. AL8/78</strain>
    </source>
</reference>
<dbReference type="PANTHER" id="PTHR43327">
    <property type="entry name" value="STOMATIN-LIKE PROTEIN 2, MITOCHONDRIAL"/>
    <property type="match status" value="1"/>
</dbReference>
<sequence>VFVTIVASIQYRAMEDKANDAYYKLSNPKSQIQSYVFDVIRASIPKLQLDDVFEQKNDIAKSVEQELEKAMFAYGYEIVQTLIVDIEPDEKLQECVLRQMRRQRQKRSFKSRELRERLKLSISLALELQGSGRQ</sequence>
<protein>
    <recommendedName>
        <fullName evidence="2">Band 7 domain-containing protein</fullName>
    </recommendedName>
</protein>
<dbReference type="InterPro" id="IPR050710">
    <property type="entry name" value="Band7/mec-2_domain"/>
</dbReference>
<evidence type="ECO:0000259" key="2">
    <source>
        <dbReference type="Pfam" id="PF01145"/>
    </source>
</evidence>
<dbReference type="InterPro" id="IPR036013">
    <property type="entry name" value="Band_7/SPFH_dom_sf"/>
</dbReference>
<dbReference type="Gene3D" id="3.30.479.30">
    <property type="entry name" value="Band 7 domain"/>
    <property type="match status" value="1"/>
</dbReference>
<accession>A0A452YCF9</accession>
<reference evidence="3" key="5">
    <citation type="journal article" date="2021" name="G3 (Bethesda)">
        <title>Aegilops tauschii genome assembly Aet v5.0 features greater sequence contiguity and improved annotation.</title>
        <authorList>
            <person name="Wang L."/>
            <person name="Zhu T."/>
            <person name="Rodriguez J.C."/>
            <person name="Deal K.R."/>
            <person name="Dubcovsky J."/>
            <person name="McGuire P.E."/>
            <person name="Lux T."/>
            <person name="Spannagl M."/>
            <person name="Mayer K.F.X."/>
            <person name="Baldrich P."/>
            <person name="Meyers B.C."/>
            <person name="Huo N."/>
            <person name="Gu Y.Q."/>
            <person name="Zhou H."/>
            <person name="Devos K.M."/>
            <person name="Bennetzen J.L."/>
            <person name="Unver T."/>
            <person name="Budak H."/>
            <person name="Gulick P.J."/>
            <person name="Galiba G."/>
            <person name="Kalapos B."/>
            <person name="Nelson D.R."/>
            <person name="Li P."/>
            <person name="You F.M."/>
            <person name="Luo M.C."/>
            <person name="Dvorak J."/>
        </authorList>
    </citation>
    <scope>NUCLEOTIDE SEQUENCE [LARGE SCALE GENOMIC DNA]</scope>
    <source>
        <strain evidence="3">cv. AL8/78</strain>
    </source>
</reference>